<evidence type="ECO:0000313" key="9">
    <source>
        <dbReference type="EMBL" id="KAF0675752.1"/>
    </source>
</evidence>
<comment type="catalytic activity">
    <reaction evidence="2">
        <text>a fatty acyl-CoA + H2O = a fatty acid + CoA + H(+)</text>
        <dbReference type="Rhea" id="RHEA:16781"/>
        <dbReference type="ChEBI" id="CHEBI:15377"/>
        <dbReference type="ChEBI" id="CHEBI:15378"/>
        <dbReference type="ChEBI" id="CHEBI:28868"/>
        <dbReference type="ChEBI" id="CHEBI:57287"/>
        <dbReference type="ChEBI" id="CHEBI:77636"/>
        <dbReference type="EC" id="3.1.2.20"/>
    </reaction>
</comment>
<evidence type="ECO:0000256" key="3">
    <source>
        <dbReference type="ARBA" id="ARBA00036002"/>
    </source>
</evidence>
<dbReference type="Gene3D" id="3.10.129.10">
    <property type="entry name" value="Hotdog Thioesterase"/>
    <property type="match status" value="1"/>
</dbReference>
<comment type="catalytic activity">
    <reaction evidence="3">
        <text>a long-chain fatty acyl-CoA + H2O = a long-chain fatty acid + CoA + H(+)</text>
        <dbReference type="Rhea" id="RHEA:67680"/>
        <dbReference type="ChEBI" id="CHEBI:15377"/>
        <dbReference type="ChEBI" id="CHEBI:15378"/>
        <dbReference type="ChEBI" id="CHEBI:57287"/>
        <dbReference type="ChEBI" id="CHEBI:57560"/>
        <dbReference type="ChEBI" id="CHEBI:83139"/>
    </reaction>
</comment>
<evidence type="ECO:0000256" key="6">
    <source>
        <dbReference type="ARBA" id="ARBA00040062"/>
    </source>
</evidence>
<dbReference type="Pfam" id="PF03061">
    <property type="entry name" value="4HBT"/>
    <property type="match status" value="1"/>
</dbReference>
<evidence type="ECO:0000256" key="4">
    <source>
        <dbReference type="ARBA" id="ARBA00038381"/>
    </source>
</evidence>
<dbReference type="Proteomes" id="UP000698242">
    <property type="component" value="Unassembled WGS sequence"/>
</dbReference>
<accession>A0A921NQY0</accession>
<proteinExistence type="inferred from homology"/>
<dbReference type="NCBIfam" id="TIGR00369">
    <property type="entry name" value="unchar_dom_1"/>
    <property type="match status" value="1"/>
</dbReference>
<dbReference type="InterPro" id="IPR006683">
    <property type="entry name" value="Thioestr_dom"/>
</dbReference>
<evidence type="ECO:0000256" key="1">
    <source>
        <dbReference type="ARBA" id="ARBA00022801"/>
    </source>
</evidence>
<comment type="catalytic activity">
    <reaction evidence="7">
        <text>a medium-chain fatty acyl-CoA + H2O = a medium-chain fatty acid + CoA + H(+)</text>
        <dbReference type="Rhea" id="RHEA:68184"/>
        <dbReference type="ChEBI" id="CHEBI:15377"/>
        <dbReference type="ChEBI" id="CHEBI:15378"/>
        <dbReference type="ChEBI" id="CHEBI:57287"/>
        <dbReference type="ChEBI" id="CHEBI:59558"/>
        <dbReference type="ChEBI" id="CHEBI:90546"/>
    </reaction>
</comment>
<dbReference type="SUPFAM" id="SSF54637">
    <property type="entry name" value="Thioesterase/thiol ester dehydrase-isomerase"/>
    <property type="match status" value="1"/>
</dbReference>
<sequence length="141" mass="14657">MSLAPAAEQRIRASFSAQGMMHTLGAELTVLEPGHAVIEAPLRAQTAQQHGAGHAGLAFSIGDSAAGYAALTGLPEDREVMTSEMKIHLLAPALGTHLTADGRVVKAGRRLIVVSASVYAWNAGERRQVALLLGTMVPVAP</sequence>
<evidence type="ECO:0000256" key="5">
    <source>
        <dbReference type="ARBA" id="ARBA00038894"/>
    </source>
</evidence>
<dbReference type="AlphaFoldDB" id="A0A921NQY0"/>
<feature type="domain" description="Thioesterase" evidence="8">
    <location>
        <begin position="51"/>
        <end position="120"/>
    </location>
</feature>
<keyword evidence="10" id="KW-1185">Reference proteome</keyword>
<organism evidence="9 10">
    <name type="scientific">Profundibacterium mesophilum KAUST100406-0324</name>
    <dbReference type="NCBI Taxonomy" id="1037889"/>
    <lineage>
        <taxon>Bacteria</taxon>
        <taxon>Pseudomonadati</taxon>
        <taxon>Pseudomonadota</taxon>
        <taxon>Alphaproteobacteria</taxon>
        <taxon>Rhodobacterales</taxon>
        <taxon>Roseobacteraceae</taxon>
        <taxon>Profundibacterium</taxon>
    </lineage>
</organism>
<comment type="similarity">
    <text evidence="4">Belongs to the YigI thioesterase family.</text>
</comment>
<evidence type="ECO:0000256" key="2">
    <source>
        <dbReference type="ARBA" id="ARBA00035880"/>
    </source>
</evidence>
<evidence type="ECO:0000259" key="8">
    <source>
        <dbReference type="Pfam" id="PF03061"/>
    </source>
</evidence>
<dbReference type="InterPro" id="IPR003736">
    <property type="entry name" value="PAAI_dom"/>
</dbReference>
<dbReference type="PANTHER" id="PTHR43240">
    <property type="entry name" value="1,4-DIHYDROXY-2-NAPHTHOYL-COA THIOESTERASE 1"/>
    <property type="match status" value="1"/>
</dbReference>
<comment type="caution">
    <text evidence="9">The sequence shown here is derived from an EMBL/GenBank/DDBJ whole genome shotgun (WGS) entry which is preliminary data.</text>
</comment>
<gene>
    <name evidence="9" type="ORF">PMES_01838</name>
</gene>
<dbReference type="InterPro" id="IPR029069">
    <property type="entry name" value="HotDog_dom_sf"/>
</dbReference>
<evidence type="ECO:0000313" key="10">
    <source>
        <dbReference type="Proteomes" id="UP000698242"/>
    </source>
</evidence>
<name>A0A921NQY0_9RHOB</name>
<dbReference type="EC" id="3.1.2.20" evidence="5"/>
<dbReference type="PANTHER" id="PTHR43240:SF20">
    <property type="entry name" value="MEDIUM_LONG-CHAIN ACYL-COA THIOESTERASE YIGI"/>
    <property type="match status" value="1"/>
</dbReference>
<evidence type="ECO:0000256" key="7">
    <source>
        <dbReference type="ARBA" id="ARBA00048062"/>
    </source>
</evidence>
<dbReference type="GO" id="GO:0047617">
    <property type="term" value="F:fatty acyl-CoA hydrolase activity"/>
    <property type="evidence" value="ECO:0007669"/>
    <property type="project" value="UniProtKB-EC"/>
</dbReference>
<protein>
    <recommendedName>
        <fullName evidence="6">Medium/long-chain acyl-CoA thioesterase YigI</fullName>
        <ecNumber evidence="5">3.1.2.20</ecNumber>
    </recommendedName>
</protein>
<keyword evidence="1" id="KW-0378">Hydrolase</keyword>
<dbReference type="EMBL" id="APKE01000022">
    <property type="protein sequence ID" value="KAF0675752.1"/>
    <property type="molecule type" value="Genomic_DNA"/>
</dbReference>
<reference evidence="9" key="1">
    <citation type="submission" date="2013-03" db="EMBL/GenBank/DDBJ databases">
        <title>Genome Sequence of the Profundibacterium mesophilum strain KAUST100406-0324T from Red Sea, a novel genus in the family Rhodobacteraceae.</title>
        <authorList>
            <person name="Essack M."/>
            <person name="Alam I."/>
            <person name="Lafi F."/>
            <person name="Alawi W."/>
            <person name="Kamanu F."/>
            <person name="Al-Suwailem A."/>
            <person name="Lee O.O."/>
            <person name="Xu Y."/>
            <person name="Bajic V."/>
            <person name="Qian P.-Y."/>
            <person name="Archer J."/>
        </authorList>
    </citation>
    <scope>NUCLEOTIDE SEQUENCE</scope>
    <source>
        <strain evidence="9">KAUST100406-0324</strain>
    </source>
</reference>
<dbReference type="CDD" id="cd03443">
    <property type="entry name" value="PaaI_thioesterase"/>
    <property type="match status" value="1"/>
</dbReference>